<dbReference type="RefSeq" id="WP_187464973.1">
    <property type="nucleotide sequence ID" value="NZ_JAUFQK010000027.1"/>
</dbReference>
<proteinExistence type="predicted"/>
<comment type="caution">
    <text evidence="1">The sequence shown here is derived from an EMBL/GenBank/DDBJ whole genome shotgun (WGS) entry which is preliminary data.</text>
</comment>
<accession>A0A923PKE9</accession>
<evidence type="ECO:0008006" key="3">
    <source>
        <dbReference type="Google" id="ProtNLM"/>
    </source>
</evidence>
<dbReference type="AlphaFoldDB" id="A0A923PKE9"/>
<evidence type="ECO:0000313" key="1">
    <source>
        <dbReference type="EMBL" id="MBC6992838.1"/>
    </source>
</evidence>
<sequence>MRLFDFLKKKKNQPDNTTIDHALQVDIERFEKELFATVPRYISKPGAEVNIKARHQETNEVIPFAVGFPEQFESWRTIASLADRRGIIYSLLDNQFGSQLELWQAIERFNDDRYGERALQIATEYKKETDEQNPNYWNALARTNFILTKYEEAEQNCLKAISIERDNLRTKRIYADILHCTNRHEKAHEIYNEILKTKLPKDKAMSLSIQELLGFDGDIVNSPIYAISWLKADKNMNDETWEWANEEFYYSPHFRSQYAFHLIETNEHIKGFAKLLNLSKEMPWFKDGVVNSYHLIDQLNLTMVRCDFKLL</sequence>
<dbReference type="SUPFAM" id="SSF48452">
    <property type="entry name" value="TPR-like"/>
    <property type="match status" value="1"/>
</dbReference>
<keyword evidence="2" id="KW-1185">Reference proteome</keyword>
<name>A0A923PKE9_9BACT</name>
<dbReference type="EMBL" id="JACSIT010000039">
    <property type="protein sequence ID" value="MBC6992838.1"/>
    <property type="molecule type" value="Genomic_DNA"/>
</dbReference>
<evidence type="ECO:0000313" key="2">
    <source>
        <dbReference type="Proteomes" id="UP000650081"/>
    </source>
</evidence>
<dbReference type="Gene3D" id="1.25.40.10">
    <property type="entry name" value="Tetratricopeptide repeat domain"/>
    <property type="match status" value="1"/>
</dbReference>
<organism evidence="1 2">
    <name type="scientific">Neolewinella lacunae</name>
    <dbReference type="NCBI Taxonomy" id="1517758"/>
    <lineage>
        <taxon>Bacteria</taxon>
        <taxon>Pseudomonadati</taxon>
        <taxon>Bacteroidota</taxon>
        <taxon>Saprospiria</taxon>
        <taxon>Saprospirales</taxon>
        <taxon>Lewinellaceae</taxon>
        <taxon>Neolewinella</taxon>
    </lineage>
</organism>
<gene>
    <name evidence="1" type="ORF">H9S92_01565</name>
</gene>
<reference evidence="1" key="1">
    <citation type="submission" date="2020-08" db="EMBL/GenBank/DDBJ databases">
        <title>Lewinella bacteria from marine environments.</title>
        <authorList>
            <person name="Zhong Y."/>
        </authorList>
    </citation>
    <scope>NUCLEOTIDE SEQUENCE</scope>
    <source>
        <strain evidence="1">KCTC 42187</strain>
    </source>
</reference>
<protein>
    <recommendedName>
        <fullName evidence="3">Tetratricopeptide repeat protein</fullName>
    </recommendedName>
</protein>
<dbReference type="Proteomes" id="UP000650081">
    <property type="component" value="Unassembled WGS sequence"/>
</dbReference>
<dbReference type="InterPro" id="IPR011990">
    <property type="entry name" value="TPR-like_helical_dom_sf"/>
</dbReference>